<accession>A0A0J8JNF6</accession>
<dbReference type="STRING" id="1513271.XM47_05065"/>
<feature type="transmembrane region" description="Helical" evidence="6">
    <location>
        <begin position="353"/>
        <end position="373"/>
    </location>
</feature>
<keyword evidence="2" id="KW-1003">Cell membrane</keyword>
<dbReference type="PANTHER" id="PTHR33406">
    <property type="entry name" value="MEMBRANE PROTEIN MJ1562-RELATED"/>
    <property type="match status" value="1"/>
</dbReference>
<feature type="transmembrane region" description="Helical" evidence="6">
    <location>
        <begin position="279"/>
        <end position="302"/>
    </location>
</feature>
<keyword evidence="9" id="KW-1185">Reference proteome</keyword>
<reference evidence="8 9" key="1">
    <citation type="submission" date="2015-04" db="EMBL/GenBank/DDBJ databases">
        <title>Draft Genome Sequence of the Novel Agar-Digesting Marine Bacterium Q1.</title>
        <authorList>
            <person name="Li Y."/>
            <person name="Li D."/>
            <person name="Chen G."/>
            <person name="Du Z."/>
        </authorList>
    </citation>
    <scope>NUCLEOTIDE SEQUENCE [LARGE SCALE GENOMIC DNA]</scope>
    <source>
        <strain evidence="8 9">Q1</strain>
    </source>
</reference>
<feature type="transmembrane region" description="Helical" evidence="6">
    <location>
        <begin position="658"/>
        <end position="679"/>
    </location>
</feature>
<protein>
    <submittedName>
        <fullName evidence="8">RND transporter</fullName>
    </submittedName>
</protein>
<feature type="transmembrane region" description="Helical" evidence="6">
    <location>
        <begin position="734"/>
        <end position="758"/>
    </location>
</feature>
<comment type="caution">
    <text evidence="8">The sequence shown here is derived from an EMBL/GenBank/DDBJ whole genome shotgun (WGS) entry which is preliminary data.</text>
</comment>
<keyword evidence="5 6" id="KW-0472">Membrane</keyword>
<evidence type="ECO:0000256" key="5">
    <source>
        <dbReference type="ARBA" id="ARBA00023136"/>
    </source>
</evidence>
<name>A0A0J8JNF6_9ALTE</name>
<keyword evidence="3 6" id="KW-0812">Transmembrane</keyword>
<sequence length="781" mass="86448">MKNRFLHLIVAKPWLVLLVGILAVVALSYGGKNLYFRGDYKIFFGDDNPQLQAFESMQKTFSKNDNVSIVVEPKSGSVFNKETLELIAKITEDAWQTPFSLRVDSLTNYQHTEAEEDDLIVDYLVSEFSDVEITDEMIEKTKRVSLAEPLLVNRTISPSGHVSMVNITVQLPDKLDQTQDVVEIAAFVREIVSKYQAEYPEVNFYLTGVIMMNNSFVEESQGDMASLIPAMFLAVLIMLSILLRSVLATVATLIIIVTSISATMGFSGWLGMYLSTATISVPTIVMTLAVADCVHIISSYYYNLRQGMSNDQAIEQALEINFSPVLITSATTAIGFLTFNFSDVPPLRDLGNLVAFGVMLAFVLAITILPAFLKLLPIKVKKRDDSNFGKMEQFAEWLIKNRKLVLPASTLVIICVAALVPLNKVNDVPTEYFAEDIQFRYDSDFMDEHLLGVTMIDFALDTQEASGINNPEFLAVVSEFTDWLRAKDEVDHVISLSDTFKRLNKNMNGDDPEEYKLPEQQDLAAQFLLMYEMSLPYGLDLNNQINLDKSSLRITVTLDNIGSGEIVAMERDVQNWFADRSPNTKVTAASPSLMFAHIGERNMQSMLTGSSLAIVLISGLLIFALRSLKLGIISLLPNLAPAAMGFGLWALYSGSINLGLSIVTSMCLGIVVDDTVHFLSKYKRARVLGKNAEDAVRYAFASVGKALWITTLVLFTGFMVLAQSSFSLNGDMGLLTATIILLALAVDFLFLPAFLLLVDKKVYKIDGESEYVEANQASTVA</sequence>
<evidence type="ECO:0000256" key="6">
    <source>
        <dbReference type="SAM" id="Phobius"/>
    </source>
</evidence>
<evidence type="ECO:0000256" key="2">
    <source>
        <dbReference type="ARBA" id="ARBA00022475"/>
    </source>
</evidence>
<dbReference type="PATRIC" id="fig|1513271.3.peg.1042"/>
<organism evidence="8 9">
    <name type="scientific">Catenovulum maritimum</name>
    <dbReference type="NCBI Taxonomy" id="1513271"/>
    <lineage>
        <taxon>Bacteria</taxon>
        <taxon>Pseudomonadati</taxon>
        <taxon>Pseudomonadota</taxon>
        <taxon>Gammaproteobacteria</taxon>
        <taxon>Alteromonadales</taxon>
        <taxon>Alteromonadaceae</taxon>
        <taxon>Catenovulum</taxon>
    </lineage>
</organism>
<dbReference type="Pfam" id="PF03176">
    <property type="entry name" value="MMPL"/>
    <property type="match status" value="2"/>
</dbReference>
<keyword evidence="4 6" id="KW-1133">Transmembrane helix</keyword>
<dbReference type="Gene3D" id="1.20.1640.10">
    <property type="entry name" value="Multidrug efflux transporter AcrB transmembrane domain"/>
    <property type="match status" value="2"/>
</dbReference>
<dbReference type="PANTHER" id="PTHR33406:SF12">
    <property type="entry name" value="BLR2997 PROTEIN"/>
    <property type="match status" value="1"/>
</dbReference>
<feature type="transmembrane region" description="Helical" evidence="6">
    <location>
        <begin position="404"/>
        <end position="422"/>
    </location>
</feature>
<feature type="transmembrane region" description="Helical" evidence="6">
    <location>
        <begin position="224"/>
        <end position="243"/>
    </location>
</feature>
<feature type="transmembrane region" description="Helical" evidence="6">
    <location>
        <begin position="699"/>
        <end position="722"/>
    </location>
</feature>
<dbReference type="EMBL" id="LAZL01000006">
    <property type="protein sequence ID" value="KMT66146.1"/>
    <property type="molecule type" value="Genomic_DNA"/>
</dbReference>
<feature type="transmembrane region" description="Helical" evidence="6">
    <location>
        <begin position="632"/>
        <end position="652"/>
    </location>
</feature>
<dbReference type="GO" id="GO:0005886">
    <property type="term" value="C:plasma membrane"/>
    <property type="evidence" value="ECO:0007669"/>
    <property type="project" value="UniProtKB-SubCell"/>
</dbReference>
<dbReference type="InterPro" id="IPR000731">
    <property type="entry name" value="SSD"/>
</dbReference>
<comment type="subcellular location">
    <subcellularLocation>
        <location evidence="1">Cell membrane</location>
        <topology evidence="1">Multi-pass membrane protein</topology>
    </subcellularLocation>
</comment>
<dbReference type="InterPro" id="IPR004869">
    <property type="entry name" value="MMPL_dom"/>
</dbReference>
<evidence type="ECO:0000313" key="8">
    <source>
        <dbReference type="EMBL" id="KMT66146.1"/>
    </source>
</evidence>
<dbReference type="Proteomes" id="UP000037600">
    <property type="component" value="Unassembled WGS sequence"/>
</dbReference>
<evidence type="ECO:0000256" key="4">
    <source>
        <dbReference type="ARBA" id="ARBA00022989"/>
    </source>
</evidence>
<dbReference type="PROSITE" id="PS50156">
    <property type="entry name" value="SSD"/>
    <property type="match status" value="1"/>
</dbReference>
<dbReference type="OrthoDB" id="9803781at2"/>
<evidence type="ECO:0000256" key="3">
    <source>
        <dbReference type="ARBA" id="ARBA00022692"/>
    </source>
</evidence>
<dbReference type="InterPro" id="IPR050545">
    <property type="entry name" value="Mycobact_MmpL"/>
</dbReference>
<dbReference type="SUPFAM" id="SSF82866">
    <property type="entry name" value="Multidrug efflux transporter AcrB transmembrane domain"/>
    <property type="match status" value="2"/>
</dbReference>
<dbReference type="RefSeq" id="WP_048690415.1">
    <property type="nucleotide sequence ID" value="NZ_KQ130484.1"/>
</dbReference>
<proteinExistence type="predicted"/>
<feature type="transmembrane region" description="Helical" evidence="6">
    <location>
        <begin position="606"/>
        <end position="625"/>
    </location>
</feature>
<evidence type="ECO:0000259" key="7">
    <source>
        <dbReference type="PROSITE" id="PS50156"/>
    </source>
</evidence>
<evidence type="ECO:0000313" key="9">
    <source>
        <dbReference type="Proteomes" id="UP000037600"/>
    </source>
</evidence>
<gene>
    <name evidence="8" type="ORF">XM47_05065</name>
</gene>
<feature type="domain" description="SSD" evidence="7">
    <location>
        <begin position="250"/>
        <end position="375"/>
    </location>
</feature>
<evidence type="ECO:0000256" key="1">
    <source>
        <dbReference type="ARBA" id="ARBA00004651"/>
    </source>
</evidence>
<feature type="transmembrane region" description="Helical" evidence="6">
    <location>
        <begin position="322"/>
        <end position="341"/>
    </location>
</feature>
<dbReference type="AlphaFoldDB" id="A0A0J8JNF6"/>
<feature type="transmembrane region" description="Helical" evidence="6">
    <location>
        <begin position="250"/>
        <end position="273"/>
    </location>
</feature>